<name>A0A932MP79_UNCTE</name>
<evidence type="ECO:0000256" key="2">
    <source>
        <dbReference type="SAM" id="SignalP"/>
    </source>
</evidence>
<feature type="chain" id="PRO_5037357434" evidence="2">
    <location>
        <begin position="29"/>
        <end position="322"/>
    </location>
</feature>
<dbReference type="Gene3D" id="3.40.190.10">
    <property type="entry name" value="Periplasmic binding protein-like II"/>
    <property type="match status" value="1"/>
</dbReference>
<feature type="signal peptide" evidence="2">
    <location>
        <begin position="1"/>
        <end position="28"/>
    </location>
</feature>
<dbReference type="Pfam" id="PF03401">
    <property type="entry name" value="TctC"/>
    <property type="match status" value="1"/>
</dbReference>
<organism evidence="3 4">
    <name type="scientific">Tectimicrobiota bacterium</name>
    <dbReference type="NCBI Taxonomy" id="2528274"/>
    <lineage>
        <taxon>Bacteria</taxon>
        <taxon>Pseudomonadati</taxon>
        <taxon>Nitrospinota/Tectimicrobiota group</taxon>
        <taxon>Candidatus Tectimicrobiota</taxon>
    </lineage>
</organism>
<evidence type="ECO:0000256" key="1">
    <source>
        <dbReference type="ARBA" id="ARBA00006987"/>
    </source>
</evidence>
<dbReference type="AlphaFoldDB" id="A0A932MP79"/>
<dbReference type="PANTHER" id="PTHR42928">
    <property type="entry name" value="TRICARBOXYLATE-BINDING PROTEIN"/>
    <property type="match status" value="1"/>
</dbReference>
<sequence>MSHLIRHALVAAVACAVGLTASFGPAGAAEKYPSKAVTVVIPFGGSGASNVIYRALFEYTKKYLGQPLVVVNKPGSGGAVGWMQVQSMKPDGYNLAYGSNSLFLHTHRTGGKLDYKNFDPIVRLNESACAISVNVASGWNSLKDFIQHVKANPGKVRMGNAGAGALFDLCTYQFEKLTGTKIVHVPYQGGPLAATALLGGHIESVMVTTDDLSNVLSTGKIKVLAMAGEKRDEYFPDVPTMREAGVDMVMVLWRGIIAPKGMDKARVAILEKAFEQSTKDRGYVEFMKKNRFTNDFMGTAAFTKAYFEEGELLIGLAKMAIK</sequence>
<dbReference type="CDD" id="cd07012">
    <property type="entry name" value="PBP2_Bug_TTT"/>
    <property type="match status" value="1"/>
</dbReference>
<dbReference type="InterPro" id="IPR042100">
    <property type="entry name" value="Bug_dom1"/>
</dbReference>
<accession>A0A932MP79</accession>
<proteinExistence type="inferred from homology"/>
<dbReference type="EMBL" id="JACPUR010000028">
    <property type="protein sequence ID" value="MBI3128352.1"/>
    <property type="molecule type" value="Genomic_DNA"/>
</dbReference>
<reference evidence="3" key="1">
    <citation type="submission" date="2020-07" db="EMBL/GenBank/DDBJ databases">
        <title>Huge and variable diversity of episymbiotic CPR bacteria and DPANN archaea in groundwater ecosystems.</title>
        <authorList>
            <person name="He C.Y."/>
            <person name="Keren R."/>
            <person name="Whittaker M."/>
            <person name="Farag I.F."/>
            <person name="Doudna J."/>
            <person name="Cate J.H.D."/>
            <person name="Banfield J.F."/>
        </authorList>
    </citation>
    <scope>NUCLEOTIDE SEQUENCE</scope>
    <source>
        <strain evidence="3">NC_groundwater_763_Ag_S-0.2um_68_21</strain>
    </source>
</reference>
<dbReference type="PIRSF" id="PIRSF017082">
    <property type="entry name" value="YflP"/>
    <property type="match status" value="1"/>
</dbReference>
<evidence type="ECO:0000313" key="4">
    <source>
        <dbReference type="Proteomes" id="UP000782312"/>
    </source>
</evidence>
<gene>
    <name evidence="3" type="ORF">HYZ11_12165</name>
</gene>
<comment type="similarity">
    <text evidence="1">Belongs to the UPF0065 (bug) family.</text>
</comment>
<protein>
    <submittedName>
        <fullName evidence="3">Tripartite tricarboxylate transporter substrate binding protein</fullName>
    </submittedName>
</protein>
<dbReference type="Gene3D" id="3.40.190.150">
    <property type="entry name" value="Bordetella uptake gene, domain 1"/>
    <property type="match status" value="1"/>
</dbReference>
<dbReference type="PANTHER" id="PTHR42928:SF5">
    <property type="entry name" value="BLR1237 PROTEIN"/>
    <property type="match status" value="1"/>
</dbReference>
<dbReference type="Proteomes" id="UP000782312">
    <property type="component" value="Unassembled WGS sequence"/>
</dbReference>
<keyword evidence="2" id="KW-0732">Signal</keyword>
<evidence type="ECO:0000313" key="3">
    <source>
        <dbReference type="EMBL" id="MBI3128352.1"/>
    </source>
</evidence>
<dbReference type="SUPFAM" id="SSF53850">
    <property type="entry name" value="Periplasmic binding protein-like II"/>
    <property type="match status" value="1"/>
</dbReference>
<dbReference type="InterPro" id="IPR005064">
    <property type="entry name" value="BUG"/>
</dbReference>
<comment type="caution">
    <text evidence="3">The sequence shown here is derived from an EMBL/GenBank/DDBJ whole genome shotgun (WGS) entry which is preliminary data.</text>
</comment>